<dbReference type="PANTHER" id="PTHR40866">
    <property type="entry name" value="BED-TYPE DOMAIN-CONTAINING PROTEIN"/>
    <property type="match status" value="1"/>
</dbReference>
<gene>
    <name evidence="1" type="ORF">JG688_00001131</name>
</gene>
<comment type="caution">
    <text evidence="1">The sequence shown here is derived from an EMBL/GenBank/DDBJ whole genome shotgun (WGS) entry which is preliminary data.</text>
</comment>
<dbReference type="PANTHER" id="PTHR40866:SF1">
    <property type="entry name" value="BED-TYPE DOMAIN-CONTAINING PROTEIN"/>
    <property type="match status" value="1"/>
</dbReference>
<dbReference type="Proteomes" id="UP000709295">
    <property type="component" value="Unassembled WGS sequence"/>
</dbReference>
<dbReference type="AlphaFoldDB" id="A0A8J5JDM2"/>
<reference evidence="1" key="1">
    <citation type="submission" date="2021-01" db="EMBL/GenBank/DDBJ databases">
        <title>Phytophthora aleatoria, a newly-described species from Pinus radiata is distinct from Phytophthora cactorum isolates based on comparative genomics.</title>
        <authorList>
            <person name="Mcdougal R."/>
            <person name="Panda P."/>
            <person name="Williams N."/>
            <person name="Studholme D.J."/>
        </authorList>
    </citation>
    <scope>NUCLEOTIDE SEQUENCE</scope>
    <source>
        <strain evidence="1">NZFS 4037</strain>
    </source>
</reference>
<name>A0A8J5JDM2_9STRA</name>
<evidence type="ECO:0000313" key="2">
    <source>
        <dbReference type="Proteomes" id="UP000709295"/>
    </source>
</evidence>
<sequence>MVSTDAGNGFYNCTTSGKQYKKGNGYMNLLNHLRPRDLYHWIEWVICDRLPFAFVERRLIRLNAALSTVSETPLLRYFVLLFEVVESRVASELPESFGLVLDDWTSSDRHYVAIFAVFDSATGNTGTTGISAASEYYEDLECSSRSFLLLAFSPVETEEDLSTQSQYDLIADTLSRCNKPWNAVKFMVGDNCSVDQYIGRKEGAIPQIGCASHRFNLAVKDYLKKEDELITKVHALMSKLRTIKGRAILRRVSHLSPLLRNDTRWSSTYETVKRYVKLQPLIALLQDLAAFEAEAKELQKSTLSCLLLQRGEALNAAEKSTYAGFRPPDLKGSSSRATEERSIVRAAFKKRKVVKRSHFVDVAQARNGHVSTHNRDLWDLSAVTLQNG</sequence>
<accession>A0A8J5JDM2</accession>
<organism evidence="1 2">
    <name type="scientific">Phytophthora aleatoria</name>
    <dbReference type="NCBI Taxonomy" id="2496075"/>
    <lineage>
        <taxon>Eukaryota</taxon>
        <taxon>Sar</taxon>
        <taxon>Stramenopiles</taxon>
        <taxon>Oomycota</taxon>
        <taxon>Peronosporomycetes</taxon>
        <taxon>Peronosporales</taxon>
        <taxon>Peronosporaceae</taxon>
        <taxon>Phytophthora</taxon>
    </lineage>
</organism>
<protein>
    <submittedName>
        <fullName evidence="1">Uncharacterized protein</fullName>
    </submittedName>
</protein>
<dbReference type="EMBL" id="JAENGY010000025">
    <property type="protein sequence ID" value="KAG6976645.1"/>
    <property type="molecule type" value="Genomic_DNA"/>
</dbReference>
<keyword evidence="2" id="KW-1185">Reference proteome</keyword>
<proteinExistence type="predicted"/>
<evidence type="ECO:0000313" key="1">
    <source>
        <dbReference type="EMBL" id="KAG6976645.1"/>
    </source>
</evidence>